<evidence type="ECO:0000259" key="3">
    <source>
        <dbReference type="Pfam" id="PF01171"/>
    </source>
</evidence>
<feature type="domain" description="tRNA(Ile)-lysidine/2-thiocytidine synthase N-terminal" evidence="3">
    <location>
        <begin position="54"/>
        <end position="198"/>
    </location>
</feature>
<comment type="caution">
    <text evidence="5">The sequence shown here is derived from an EMBL/GenBank/DDBJ whole genome shotgun (WGS) entry which is preliminary data.</text>
</comment>
<organism evidence="5 6">
    <name type="scientific">Aeropyrum pernix</name>
    <dbReference type="NCBI Taxonomy" id="56636"/>
    <lineage>
        <taxon>Archaea</taxon>
        <taxon>Thermoproteota</taxon>
        <taxon>Thermoprotei</taxon>
        <taxon>Desulfurococcales</taxon>
        <taxon>Desulfurococcaceae</taxon>
        <taxon>Aeropyrum</taxon>
    </lineage>
</organism>
<gene>
    <name evidence="5" type="ORF">apy_04910</name>
</gene>
<dbReference type="GO" id="GO:0000049">
    <property type="term" value="F:tRNA binding"/>
    <property type="evidence" value="ECO:0007669"/>
    <property type="project" value="InterPro"/>
</dbReference>
<dbReference type="PANTHER" id="PTHR11807">
    <property type="entry name" value="ATPASES OF THE PP SUPERFAMILY-RELATED"/>
    <property type="match status" value="1"/>
</dbReference>
<dbReference type="GO" id="GO:0016740">
    <property type="term" value="F:transferase activity"/>
    <property type="evidence" value="ECO:0007669"/>
    <property type="project" value="UniProtKB-KW"/>
</dbReference>
<dbReference type="GO" id="GO:0002143">
    <property type="term" value="P:tRNA wobble position uridine thiolation"/>
    <property type="evidence" value="ECO:0007669"/>
    <property type="project" value="TreeGrafter"/>
</dbReference>
<dbReference type="InterPro" id="IPR035107">
    <property type="entry name" value="tRNA_thiolation_TtcA_Ctu1"/>
</dbReference>
<keyword evidence="1" id="KW-0808">Transferase</keyword>
<feature type="binding site" evidence="2">
    <location>
        <position position="289"/>
    </location>
    <ligand>
        <name>Zn(2+)</name>
        <dbReference type="ChEBI" id="CHEBI:29105"/>
        <label>2</label>
    </ligand>
</feature>
<dbReference type="EMBL" id="BDMD01000019">
    <property type="protein sequence ID" value="GBF08766.1"/>
    <property type="molecule type" value="Genomic_DNA"/>
</dbReference>
<dbReference type="NCBIfam" id="TIGR00269">
    <property type="entry name" value="TIGR00269 family protein"/>
    <property type="match status" value="1"/>
</dbReference>
<dbReference type="InterPro" id="IPR056369">
    <property type="entry name" value="CTU1-like_ATP-bd"/>
</dbReference>
<dbReference type="CDD" id="cd01713">
    <property type="entry name" value="CTU1-like"/>
    <property type="match status" value="1"/>
</dbReference>
<proteinExistence type="predicted"/>
<evidence type="ECO:0000259" key="4">
    <source>
        <dbReference type="Pfam" id="PF22082"/>
    </source>
</evidence>
<dbReference type="Pfam" id="PF01171">
    <property type="entry name" value="ATP_bind_3"/>
    <property type="match status" value="1"/>
</dbReference>
<dbReference type="AlphaFoldDB" id="A0A401H8H0"/>
<feature type="binding site" evidence="2">
    <location>
        <position position="306"/>
    </location>
    <ligand>
        <name>Zn(2+)</name>
        <dbReference type="ChEBI" id="CHEBI:29105"/>
        <label>2</label>
    </ligand>
</feature>
<evidence type="ECO:0000256" key="1">
    <source>
        <dbReference type="ARBA" id="ARBA00022679"/>
    </source>
</evidence>
<dbReference type="InterPro" id="IPR014729">
    <property type="entry name" value="Rossmann-like_a/b/a_fold"/>
</dbReference>
<dbReference type="OrthoDB" id="33422at2157"/>
<evidence type="ECO:0000313" key="5">
    <source>
        <dbReference type="EMBL" id="GBF08766.1"/>
    </source>
</evidence>
<reference evidence="5 6" key="1">
    <citation type="submission" date="2017-02" db="EMBL/GenBank/DDBJ databases">
        <title>isolation and characterization of a novel temperate virus Aeropyrum globular virus 1 infecting hyperthermophilic archaeon Aeropyrum.</title>
        <authorList>
            <person name="Yumiya M."/>
            <person name="Yoshida T."/>
            <person name="Sako Y."/>
        </authorList>
    </citation>
    <scope>NUCLEOTIDE SEQUENCE [LARGE SCALE GENOMIC DNA]</scope>
    <source>
        <strain evidence="5 6">YK1-12-2013</strain>
    </source>
</reference>
<dbReference type="InterPro" id="IPR000541">
    <property type="entry name" value="Ncs6/Tuc1/Ctu1"/>
</dbReference>
<keyword evidence="2" id="KW-0479">Metal-binding</keyword>
<protein>
    <submittedName>
        <fullName evidence="5">Uncharacterized protein</fullName>
    </submittedName>
</protein>
<dbReference type="PANTHER" id="PTHR11807:SF12">
    <property type="entry name" value="CYTOPLASMIC TRNA 2-THIOLATION PROTEIN 1"/>
    <property type="match status" value="1"/>
</dbReference>
<dbReference type="Gene3D" id="3.40.50.620">
    <property type="entry name" value="HUPs"/>
    <property type="match status" value="1"/>
</dbReference>
<evidence type="ECO:0000313" key="6">
    <source>
        <dbReference type="Proteomes" id="UP000291213"/>
    </source>
</evidence>
<dbReference type="Pfam" id="PF22082">
    <property type="entry name" value="TtuA_LIM_N"/>
    <property type="match status" value="1"/>
</dbReference>
<accession>A0A401H8H0</accession>
<dbReference type="GO" id="GO:0002144">
    <property type="term" value="C:cytosolic tRNA wobble base thiouridylase complex"/>
    <property type="evidence" value="ECO:0007669"/>
    <property type="project" value="TreeGrafter"/>
</dbReference>
<feature type="binding site" evidence="2">
    <location>
        <position position="303"/>
    </location>
    <ligand>
        <name>Zn(2+)</name>
        <dbReference type="ChEBI" id="CHEBI:29105"/>
        <label>2</label>
    </ligand>
</feature>
<feature type="binding site" evidence="2">
    <location>
        <position position="292"/>
    </location>
    <ligand>
        <name>Zn(2+)</name>
        <dbReference type="ChEBI" id="CHEBI:29105"/>
        <label>2</label>
    </ligand>
</feature>
<sequence length="338" mass="37754">MAPVACDVCGVRRAVVLQRHTGRRLCRECFREDIVGRVRREVERWGMIRPGETVLLGLSGGKDSYVLLDALSEIVGPSRLVAVSIVEGIPGYNREGDIEKIRRVAAARGVDVIVTSIREYVGASLYEIYSRARGRGAGHAACTYCGISRRRILALYARLYGAHKVATAHNLDDEAQTAIVNFLRGDWVGMLKTHPLYRSGGEDLVPRIKPLRKVYEWETASYVVLHRYPIQEAECPFINMNPTLRARVRTALRVLEERSPGTLLRMMERLDEELGPLAQAMKPSSLGRCERCGEPTSPKRRLCKLCELLEEAGFQEPIYAIAGRGKRLRLQSPTASPG</sequence>
<feature type="binding site" evidence="2">
    <location>
        <position position="26"/>
    </location>
    <ligand>
        <name>Zn(2+)</name>
        <dbReference type="ChEBI" id="CHEBI:29105"/>
        <label>1</label>
    </ligand>
</feature>
<name>A0A401H8H0_AERPX</name>
<dbReference type="SUPFAM" id="SSF52402">
    <property type="entry name" value="Adenine nucleotide alpha hydrolases-like"/>
    <property type="match status" value="1"/>
</dbReference>
<feature type="binding site" evidence="2">
    <location>
        <position position="29"/>
    </location>
    <ligand>
        <name>Zn(2+)</name>
        <dbReference type="ChEBI" id="CHEBI:29105"/>
        <label>1</label>
    </ligand>
</feature>
<dbReference type="GO" id="GO:0046872">
    <property type="term" value="F:metal ion binding"/>
    <property type="evidence" value="ECO:0007669"/>
    <property type="project" value="UniProtKB-KW"/>
</dbReference>
<dbReference type="RefSeq" id="WP_131159807.1">
    <property type="nucleotide sequence ID" value="NZ_BDMD01000019.1"/>
</dbReference>
<dbReference type="InterPro" id="IPR054306">
    <property type="entry name" value="TtuA-like_LIM_N"/>
</dbReference>
<feature type="binding site" evidence="2">
    <location>
        <position position="6"/>
    </location>
    <ligand>
        <name>Zn(2+)</name>
        <dbReference type="ChEBI" id="CHEBI:29105"/>
        <label>1</label>
    </ligand>
</feature>
<keyword evidence="2" id="KW-0862">Zinc</keyword>
<dbReference type="Proteomes" id="UP000291213">
    <property type="component" value="Unassembled WGS sequence"/>
</dbReference>
<dbReference type="InterPro" id="IPR011063">
    <property type="entry name" value="TilS/TtcA_N"/>
</dbReference>
<feature type="domain" description="2-thiouridine synthetase TtuA-like N-terminal LIM" evidence="4">
    <location>
        <begin position="6"/>
        <end position="31"/>
    </location>
</feature>
<evidence type="ECO:0000256" key="2">
    <source>
        <dbReference type="PIRSR" id="PIRSR004976-50"/>
    </source>
</evidence>
<dbReference type="PIRSF" id="PIRSF004976">
    <property type="entry name" value="ATPase_YdaO"/>
    <property type="match status" value="1"/>
</dbReference>
<feature type="binding site" evidence="2">
    <location>
        <position position="9"/>
    </location>
    <ligand>
        <name>Zn(2+)</name>
        <dbReference type="ChEBI" id="CHEBI:29105"/>
        <label>1</label>
    </ligand>
</feature>